<dbReference type="KEGG" id="pml:ATP_00070"/>
<dbReference type="AlphaFoldDB" id="B3R093"/>
<proteinExistence type="inferred from homology"/>
<dbReference type="HOGENOM" id="CLU_040783_0_0_14"/>
<dbReference type="InterPro" id="IPR006343">
    <property type="entry name" value="DnaB/C_C"/>
</dbReference>
<keyword evidence="4" id="KW-0378">Hydrolase</keyword>
<keyword evidence="4" id="KW-0067">ATP-binding</keyword>
<dbReference type="Proteomes" id="UP000002020">
    <property type="component" value="Chromosome"/>
</dbReference>
<keyword evidence="5" id="KW-1185">Reference proteome</keyword>
<dbReference type="Pfam" id="PF25888">
    <property type="entry name" value="WHD_DnaB"/>
    <property type="match status" value="1"/>
</dbReference>
<accession>B3R093</accession>
<evidence type="ECO:0000313" key="4">
    <source>
        <dbReference type="EMBL" id="CAP18257.1"/>
    </source>
</evidence>
<evidence type="ECO:0000259" key="3">
    <source>
        <dbReference type="Pfam" id="PF25888"/>
    </source>
</evidence>
<dbReference type="Pfam" id="PF07261">
    <property type="entry name" value="DnaB_2"/>
    <property type="match status" value="1"/>
</dbReference>
<dbReference type="EMBL" id="CU469464">
    <property type="protein sequence ID" value="CAP18257.1"/>
    <property type="molecule type" value="Genomic_DNA"/>
</dbReference>
<name>B3R093_PHYMT</name>
<reference evidence="4 5" key="1">
    <citation type="journal article" date="2008" name="BMC Genomics">
        <title>The linear chromosome of the plant-pathogenic mycoplasma 'Candidatus Phytoplasma mali'.</title>
        <authorList>
            <person name="Kube M."/>
            <person name="Schneider B."/>
            <person name="Kuhl H."/>
            <person name="Dandekar T."/>
            <person name="Heitmann K."/>
            <person name="Migdoll A.M."/>
            <person name="Reinhardt R."/>
            <person name="Seemueller E."/>
        </authorList>
    </citation>
    <scope>NUCLEOTIDE SEQUENCE [LARGE SCALE GENOMIC DNA]</scope>
    <source>
        <strain evidence="4 5">AT</strain>
    </source>
</reference>
<dbReference type="GO" id="GO:0004386">
    <property type="term" value="F:helicase activity"/>
    <property type="evidence" value="ECO:0007669"/>
    <property type="project" value="UniProtKB-KW"/>
</dbReference>
<feature type="domain" description="Replicative helicase loading/DNA remodeling protein DnaB N-terminal winged helix" evidence="3">
    <location>
        <begin position="8"/>
        <end position="254"/>
    </location>
</feature>
<evidence type="ECO:0000313" key="5">
    <source>
        <dbReference type="Proteomes" id="UP000002020"/>
    </source>
</evidence>
<organism evidence="5">
    <name type="scientific">Phytoplasma mali (strain AT)</name>
    <dbReference type="NCBI Taxonomy" id="482235"/>
    <lineage>
        <taxon>Bacteria</taxon>
        <taxon>Bacillati</taxon>
        <taxon>Mycoplasmatota</taxon>
        <taxon>Mollicutes</taxon>
        <taxon>Acholeplasmatales</taxon>
        <taxon>Acholeplasmataceae</taxon>
        <taxon>Candidatus Phytoplasma</taxon>
        <taxon>16SrX (Apple proliferation group)</taxon>
    </lineage>
</organism>
<dbReference type="InterPro" id="IPR058660">
    <property type="entry name" value="WHD_DnaB"/>
</dbReference>
<gene>
    <name evidence="4" type="primary">dnaB2</name>
    <name evidence="4" type="ordered locus">ATP_00070</name>
</gene>
<comment type="similarity">
    <text evidence="1">Belongs to the DnaB/DnaD family.</text>
</comment>
<feature type="domain" description="DnaB/C C-terminal" evidence="2">
    <location>
        <begin position="291"/>
        <end position="363"/>
    </location>
</feature>
<dbReference type="STRING" id="37692.ATP_00070"/>
<keyword evidence="4" id="KW-0347">Helicase</keyword>
<protein>
    <submittedName>
        <fullName evidence="4">Replicative DNA helicase DnaB-like</fullName>
    </submittedName>
</protein>
<keyword evidence="4" id="KW-0547">Nucleotide-binding</keyword>
<evidence type="ECO:0000256" key="1">
    <source>
        <dbReference type="ARBA" id="ARBA00093462"/>
    </source>
</evidence>
<sequence>MLILSLNKYFQIKNHINLSSKDCQVLNLLYNPLIGLEAIGLYQTFYSLSLKQSLGFFKNYQYLFLFDLLNIRENDFLELSYKLEAFGLLSTYKNTKEIVYVLNSPLEYQCFLQDPILGEFLLSEIGIKVYTLLVNFFQVDEISTKEYKNISKKFQDIYEFKKTNLKEDYMLFKNKKNSVQGFFESDFDYEIFLDFLPERCKKPILVEWNTIDYLKKLSFIYGLTPKALAELYVLTFKNNDKNVVNLNMLKINLNKKNYQKYSNTKNIFYKKHNSDEEEMINFLKNVSPQRIIKKYCQNNYRSSVSETVFSLIERNNVETGMINALLIYILKFKEGILPTVNYLETVLKNWFKQGIISTEDAYDFLIEDEKNIKKVKKYEKHKPDWLKNVQKELSLEDDKSKNSNYKEN</sequence>
<dbReference type="eggNOG" id="COG3611">
    <property type="taxonomic scope" value="Bacteria"/>
</dbReference>
<evidence type="ECO:0000259" key="2">
    <source>
        <dbReference type="Pfam" id="PF07261"/>
    </source>
</evidence>